<dbReference type="OrthoDB" id="2589819at2759"/>
<feature type="region of interest" description="Disordered" evidence="1">
    <location>
        <begin position="106"/>
        <end position="139"/>
    </location>
</feature>
<evidence type="ECO:0008006" key="4">
    <source>
        <dbReference type="Google" id="ProtNLM"/>
    </source>
</evidence>
<dbReference type="VEuPathDB" id="FungiDB:BTJ68_09511"/>
<organism evidence="2 3">
    <name type="scientific">Hortaea werneckii EXF-2000</name>
    <dbReference type="NCBI Taxonomy" id="1157616"/>
    <lineage>
        <taxon>Eukaryota</taxon>
        <taxon>Fungi</taxon>
        <taxon>Dikarya</taxon>
        <taxon>Ascomycota</taxon>
        <taxon>Pezizomycotina</taxon>
        <taxon>Dothideomycetes</taxon>
        <taxon>Dothideomycetidae</taxon>
        <taxon>Mycosphaerellales</taxon>
        <taxon>Teratosphaeriaceae</taxon>
        <taxon>Hortaea</taxon>
    </lineage>
</organism>
<dbReference type="InterPro" id="IPR025494">
    <property type="entry name" value="DUF4385"/>
</dbReference>
<dbReference type="EMBL" id="MUNK01000147">
    <property type="protein sequence ID" value="OTA29667.1"/>
    <property type="molecule type" value="Genomic_DNA"/>
</dbReference>
<reference evidence="2 3" key="1">
    <citation type="submission" date="2017-01" db="EMBL/GenBank/DDBJ databases">
        <title>The recent genome duplication of the halophilic yeast Hortaea werneckii: insights from long-read sequencing.</title>
        <authorList>
            <person name="Sinha S."/>
            <person name="Flibotte S."/>
            <person name="Neira M."/>
            <person name="Lenassi M."/>
            <person name="Gostincar C."/>
            <person name="Stajich J.E."/>
            <person name="Nislow C.E."/>
        </authorList>
    </citation>
    <scope>NUCLEOTIDE SEQUENCE [LARGE SCALE GENOMIC DNA]</scope>
    <source>
        <strain evidence="2 3">EXF-2000</strain>
    </source>
</reference>
<feature type="compositionally biased region" description="Basic and acidic residues" evidence="1">
    <location>
        <begin position="112"/>
        <end position="139"/>
    </location>
</feature>
<evidence type="ECO:0000313" key="2">
    <source>
        <dbReference type="EMBL" id="OTA29667.1"/>
    </source>
</evidence>
<comment type="caution">
    <text evidence="2">The sequence shown here is derived from an EMBL/GenBank/DDBJ whole genome shotgun (WGS) entry which is preliminary data.</text>
</comment>
<sequence length="203" mass="23497">MAPKKARKDDAPKPFDPADLPTPALDSKSFRMSYKIARGEQGVLTFEPYKSILLPYWRFKTGSIAEESSQTLWKAFQHYVKAGDFVGADMARKFIQMGMTRAKRYANHKGGKKYDRSEREVEKEGGSRTELAKSESHDGRDEKLKASEIFKEVWRGCFSDEAFLQLRSQFLYEQSGWDRLQKEMKKESKTNEKVKSEVKSEEE</sequence>
<gene>
    <name evidence="2" type="ORF">BTJ68_09511</name>
</gene>
<feature type="region of interest" description="Disordered" evidence="1">
    <location>
        <begin position="1"/>
        <end position="24"/>
    </location>
</feature>
<proteinExistence type="predicted"/>
<dbReference type="Pfam" id="PF14328">
    <property type="entry name" value="DUF4385"/>
    <property type="match status" value="1"/>
</dbReference>
<dbReference type="InParanoid" id="A0A1Z5T299"/>
<protein>
    <recommendedName>
        <fullName evidence="4">DUF4385 domain-containing protein</fullName>
    </recommendedName>
</protein>
<keyword evidence="3" id="KW-1185">Reference proteome</keyword>
<accession>A0A1Z5T299</accession>
<name>A0A1Z5T299_HORWE</name>
<evidence type="ECO:0000313" key="3">
    <source>
        <dbReference type="Proteomes" id="UP000194280"/>
    </source>
</evidence>
<evidence type="ECO:0000256" key="1">
    <source>
        <dbReference type="SAM" id="MobiDB-lite"/>
    </source>
</evidence>
<dbReference type="AlphaFoldDB" id="A0A1Z5T299"/>
<feature type="region of interest" description="Disordered" evidence="1">
    <location>
        <begin position="181"/>
        <end position="203"/>
    </location>
</feature>
<dbReference type="Proteomes" id="UP000194280">
    <property type="component" value="Unassembled WGS sequence"/>
</dbReference>